<gene>
    <name evidence="2" type="ORF">FJ651_06705</name>
</gene>
<keyword evidence="1" id="KW-0472">Membrane</keyword>
<proteinExistence type="predicted"/>
<dbReference type="PROSITE" id="PS51257">
    <property type="entry name" value="PROKAR_LIPOPROTEIN"/>
    <property type="match status" value="1"/>
</dbReference>
<keyword evidence="1" id="KW-0812">Transmembrane</keyword>
<sequence>MKRFIWHIIGFILITGLSCYIIFMQADGYTDAFYVKFTTPKQNSLIVGSSRAAQGLQPNSMSRVLPNYPIYNYAFSRIHTPYGKPYLESIKLKLKEDSKKGIFIVEVNPWSICKQKNEVLDSVNFRENNSFLGGVKNVSVKPNLEYLMNFYEGKNVDIFTKKGTNYHKEILFVHDDGWYEVNLNDSPKKRDQRINSTITSYSKIRTDYQGLSDIRLDYLKQTIDFLQYHGKVFMVRMPVHSNMLAIEKELMPDFDQKMLEVSMELELPYFNFTHMVDQFQYTDGHHLDIDSGSKFSVLLAQKIVASQ</sequence>
<keyword evidence="1" id="KW-1133">Transmembrane helix</keyword>
<evidence type="ECO:0000313" key="3">
    <source>
        <dbReference type="Proteomes" id="UP000317332"/>
    </source>
</evidence>
<keyword evidence="3" id="KW-1185">Reference proteome</keyword>
<protein>
    <recommendedName>
        <fullName evidence="4">SGNH/GDSL hydrolase family protein</fullName>
    </recommendedName>
</protein>
<evidence type="ECO:0000256" key="1">
    <source>
        <dbReference type="SAM" id="Phobius"/>
    </source>
</evidence>
<reference evidence="2 3" key="1">
    <citation type="submission" date="2019-06" db="EMBL/GenBank/DDBJ databases">
        <title>Flavobacteriaceae Paucihalobacterium erythroidium CWB-1, complete genome.</title>
        <authorList>
            <person name="Wu S."/>
        </authorList>
    </citation>
    <scope>NUCLEOTIDE SEQUENCE [LARGE SCALE GENOMIC DNA]</scope>
    <source>
        <strain evidence="2 3">CWB-1</strain>
    </source>
</reference>
<dbReference type="AlphaFoldDB" id="A0A506PJ46"/>
<name>A0A506PJ46_9FLAO</name>
<accession>A0A506PJ46</accession>
<dbReference type="Proteomes" id="UP000317332">
    <property type="component" value="Unassembled WGS sequence"/>
</dbReference>
<dbReference type="EMBL" id="VHIQ01000003">
    <property type="protein sequence ID" value="TPV33843.1"/>
    <property type="molecule type" value="Genomic_DNA"/>
</dbReference>
<organism evidence="2 3">
    <name type="scientific">Paucihalobacter ruber</name>
    <dbReference type="NCBI Taxonomy" id="2567861"/>
    <lineage>
        <taxon>Bacteria</taxon>
        <taxon>Pseudomonadati</taxon>
        <taxon>Bacteroidota</taxon>
        <taxon>Flavobacteriia</taxon>
        <taxon>Flavobacteriales</taxon>
        <taxon>Flavobacteriaceae</taxon>
        <taxon>Paucihalobacter</taxon>
    </lineage>
</organism>
<dbReference type="OrthoDB" id="1433719at2"/>
<comment type="caution">
    <text evidence="2">The sequence shown here is derived from an EMBL/GenBank/DDBJ whole genome shotgun (WGS) entry which is preliminary data.</text>
</comment>
<dbReference type="RefSeq" id="WP_140989709.1">
    <property type="nucleotide sequence ID" value="NZ_VHIQ01000003.1"/>
</dbReference>
<feature type="transmembrane region" description="Helical" evidence="1">
    <location>
        <begin position="5"/>
        <end position="23"/>
    </location>
</feature>
<evidence type="ECO:0008006" key="4">
    <source>
        <dbReference type="Google" id="ProtNLM"/>
    </source>
</evidence>
<evidence type="ECO:0000313" key="2">
    <source>
        <dbReference type="EMBL" id="TPV33843.1"/>
    </source>
</evidence>